<dbReference type="AlphaFoldDB" id="A0A833VYK9"/>
<dbReference type="EMBL" id="SWLB01000002">
    <property type="protein sequence ID" value="KAF3341053.1"/>
    <property type="molecule type" value="Genomic_DNA"/>
</dbReference>
<dbReference type="Proteomes" id="UP000623129">
    <property type="component" value="Unassembled WGS sequence"/>
</dbReference>
<evidence type="ECO:0000313" key="2">
    <source>
        <dbReference type="Proteomes" id="UP000623129"/>
    </source>
</evidence>
<keyword evidence="2" id="KW-1185">Reference proteome</keyword>
<comment type="caution">
    <text evidence="1">The sequence shown here is derived from an EMBL/GenBank/DDBJ whole genome shotgun (WGS) entry which is preliminary data.</text>
</comment>
<accession>A0A833VYK9</accession>
<sequence length="127" mass="13945">MVATVGTDSRLMVDPQSGKKLINAIERERKCEAGDVLDRRRGSEKSEQREWCKAPRVETKKGIIKYGHGPDVSYPGKKAPLSMLRWLPSAHGAPSRARKLNAKDNASPMKKNISLCGIVGIPSLGKH</sequence>
<proteinExistence type="predicted"/>
<reference evidence="1" key="1">
    <citation type="submission" date="2020-01" db="EMBL/GenBank/DDBJ databases">
        <title>Genome sequence of Kobresia littledalei, the first chromosome-level genome in the family Cyperaceae.</title>
        <authorList>
            <person name="Qu G."/>
        </authorList>
    </citation>
    <scope>NUCLEOTIDE SEQUENCE</scope>
    <source>
        <strain evidence="1">C.B.Clarke</strain>
        <tissue evidence="1">Leaf</tissue>
    </source>
</reference>
<protein>
    <submittedName>
        <fullName evidence="1">Uncharacterized protein</fullName>
    </submittedName>
</protein>
<gene>
    <name evidence="1" type="ORF">FCM35_KLT09897</name>
</gene>
<name>A0A833VYK9_9POAL</name>
<organism evidence="1 2">
    <name type="scientific">Carex littledalei</name>
    <dbReference type="NCBI Taxonomy" id="544730"/>
    <lineage>
        <taxon>Eukaryota</taxon>
        <taxon>Viridiplantae</taxon>
        <taxon>Streptophyta</taxon>
        <taxon>Embryophyta</taxon>
        <taxon>Tracheophyta</taxon>
        <taxon>Spermatophyta</taxon>
        <taxon>Magnoliopsida</taxon>
        <taxon>Liliopsida</taxon>
        <taxon>Poales</taxon>
        <taxon>Cyperaceae</taxon>
        <taxon>Cyperoideae</taxon>
        <taxon>Cariceae</taxon>
        <taxon>Carex</taxon>
        <taxon>Carex subgen. Euthyceras</taxon>
    </lineage>
</organism>
<evidence type="ECO:0000313" key="1">
    <source>
        <dbReference type="EMBL" id="KAF3341053.1"/>
    </source>
</evidence>